<accession>A0A0G0P4Z7</accession>
<evidence type="ECO:0000313" key="2">
    <source>
        <dbReference type="EMBL" id="KKQ84396.1"/>
    </source>
</evidence>
<dbReference type="CDD" id="cd09873">
    <property type="entry name" value="PIN_Pae0151-like"/>
    <property type="match status" value="1"/>
</dbReference>
<proteinExistence type="predicted"/>
<dbReference type="AlphaFoldDB" id="A0A0G0P4Z7"/>
<comment type="caution">
    <text evidence="2">The sequence shown here is derived from an EMBL/GenBank/DDBJ whole genome shotgun (WGS) entry which is preliminary data.</text>
</comment>
<gene>
    <name evidence="2" type="ORF">UT08_C0018G0002</name>
</gene>
<dbReference type="SUPFAM" id="SSF88723">
    <property type="entry name" value="PIN domain-like"/>
    <property type="match status" value="1"/>
</dbReference>
<dbReference type="EMBL" id="LBVL01000018">
    <property type="protein sequence ID" value="KKQ84396.1"/>
    <property type="molecule type" value="Genomic_DNA"/>
</dbReference>
<protein>
    <submittedName>
        <fullName evidence="2">Uncharacterized protein</fullName>
    </submittedName>
</protein>
<sequence>MKSYLIDASIVLKSILNEDASVSEKFQELLKKVVSGKTQISSQKFLITEVANGIRYGEKDKTAGTQYLKVFLELPIKYLTLSKNLHKIILEASYDIGTTVYDTSYHILAKAQGAIFLTCDENYYKKAKDIGDIELVK</sequence>
<dbReference type="InterPro" id="IPR044153">
    <property type="entry name" value="PIN_Pae0151-like"/>
</dbReference>
<evidence type="ECO:0000313" key="3">
    <source>
        <dbReference type="Proteomes" id="UP000034081"/>
    </source>
</evidence>
<name>A0A0G0P4Z7_9BACT</name>
<dbReference type="InterPro" id="IPR029060">
    <property type="entry name" value="PIN-like_dom_sf"/>
</dbReference>
<evidence type="ECO:0000256" key="1">
    <source>
        <dbReference type="ARBA" id="ARBA00022842"/>
    </source>
</evidence>
<organism evidence="2 3">
    <name type="scientific">Candidatus Woesebacteria bacterium GW2011_GWB1_38_8</name>
    <dbReference type="NCBI Taxonomy" id="1618570"/>
    <lineage>
        <taxon>Bacteria</taxon>
        <taxon>Candidatus Woeseibacteriota</taxon>
    </lineage>
</organism>
<dbReference type="InterPro" id="IPR051619">
    <property type="entry name" value="TypeII_TA_RNase_PINc/VapC"/>
</dbReference>
<reference evidence="2 3" key="1">
    <citation type="journal article" date="2015" name="Nature">
        <title>rRNA introns, odd ribosomes, and small enigmatic genomes across a large radiation of phyla.</title>
        <authorList>
            <person name="Brown C.T."/>
            <person name="Hug L.A."/>
            <person name="Thomas B.C."/>
            <person name="Sharon I."/>
            <person name="Castelle C.J."/>
            <person name="Singh A."/>
            <person name="Wilkins M.J."/>
            <person name="Williams K.H."/>
            <person name="Banfield J.F."/>
        </authorList>
    </citation>
    <scope>NUCLEOTIDE SEQUENCE [LARGE SCALE GENOMIC DNA]</scope>
</reference>
<dbReference type="PANTHER" id="PTHR35901">
    <property type="entry name" value="RIBONUCLEASE VAPC3"/>
    <property type="match status" value="1"/>
</dbReference>
<dbReference type="STRING" id="1618570.UT08_C0018G0002"/>
<dbReference type="Proteomes" id="UP000034081">
    <property type="component" value="Unassembled WGS sequence"/>
</dbReference>
<keyword evidence="1" id="KW-0460">Magnesium</keyword>
<dbReference type="PANTHER" id="PTHR35901:SF1">
    <property type="entry name" value="EXONUCLEASE VAPC9"/>
    <property type="match status" value="1"/>
</dbReference>
<dbReference type="Gene3D" id="3.40.50.1010">
    <property type="entry name" value="5'-nuclease"/>
    <property type="match status" value="1"/>
</dbReference>